<reference evidence="3" key="1">
    <citation type="submission" date="2016-10" db="EMBL/GenBank/DDBJ databases">
        <authorList>
            <person name="Varghese N."/>
            <person name="Submissions S."/>
        </authorList>
    </citation>
    <scope>NUCLEOTIDE SEQUENCE [LARGE SCALE GENOMIC DNA]</scope>
    <source>
        <strain evidence="3">Nm69</strain>
    </source>
</reference>
<dbReference type="EMBL" id="FOSP01000027">
    <property type="protein sequence ID" value="SFL02754.1"/>
    <property type="molecule type" value="Genomic_DNA"/>
</dbReference>
<dbReference type="Proteomes" id="UP000199533">
    <property type="component" value="Unassembled WGS sequence"/>
</dbReference>
<protein>
    <submittedName>
        <fullName evidence="2">Uncharacterized protein</fullName>
    </submittedName>
</protein>
<dbReference type="AlphaFoldDB" id="A0A1I4EAB0"/>
<name>A0A1I4EAB0_9PROT</name>
<gene>
    <name evidence="2" type="ORF">SAMN05216302_10275</name>
</gene>
<evidence type="ECO:0000313" key="3">
    <source>
        <dbReference type="Proteomes" id="UP000199533"/>
    </source>
</evidence>
<dbReference type="STRING" id="52441.SAMN05216302_10275"/>
<organism evidence="2 3">
    <name type="scientific">Nitrosomonas aestuarii</name>
    <dbReference type="NCBI Taxonomy" id="52441"/>
    <lineage>
        <taxon>Bacteria</taxon>
        <taxon>Pseudomonadati</taxon>
        <taxon>Pseudomonadota</taxon>
        <taxon>Betaproteobacteria</taxon>
        <taxon>Nitrosomonadales</taxon>
        <taxon>Nitrosomonadaceae</taxon>
        <taxon>Nitrosomonas</taxon>
    </lineage>
</organism>
<feature type="region of interest" description="Disordered" evidence="1">
    <location>
        <begin position="1"/>
        <end position="24"/>
    </location>
</feature>
<proteinExistence type="predicted"/>
<evidence type="ECO:0000313" key="2">
    <source>
        <dbReference type="EMBL" id="SFL02754.1"/>
    </source>
</evidence>
<dbReference type="OrthoDB" id="8549076at2"/>
<evidence type="ECO:0000256" key="1">
    <source>
        <dbReference type="SAM" id="MobiDB-lite"/>
    </source>
</evidence>
<keyword evidence="3" id="KW-1185">Reference proteome</keyword>
<sequence>MASGKFFAGTLPNGTPQDTGATPAGKVRTASVNLVNRGSSAASVDVYISTSGTPAEADRIEAVISIPSNGIYKLTGEVVGAGERIVLQSNNSNTIARVSGFEEDA</sequence>
<accession>A0A1I4EAB0</accession>
<dbReference type="RefSeq" id="WP_090701524.1">
    <property type="nucleotide sequence ID" value="NZ_FOSP01000027.1"/>
</dbReference>